<sequence>MPGVQVAAFHDAAAHHITGIVLQAQAAFAAWAWENRLMDPSNGQRAQ</sequence>
<organism evidence="1 2">
    <name type="scientific">Actinomadura alba</name>
    <dbReference type="NCBI Taxonomy" id="406431"/>
    <lineage>
        <taxon>Bacteria</taxon>
        <taxon>Bacillati</taxon>
        <taxon>Actinomycetota</taxon>
        <taxon>Actinomycetes</taxon>
        <taxon>Streptosporangiales</taxon>
        <taxon>Thermomonosporaceae</taxon>
        <taxon>Actinomadura</taxon>
    </lineage>
</organism>
<evidence type="ECO:0000313" key="2">
    <source>
        <dbReference type="Proteomes" id="UP000805614"/>
    </source>
</evidence>
<accession>A0ABR7LT36</accession>
<dbReference type="Proteomes" id="UP000805614">
    <property type="component" value="Unassembled WGS sequence"/>
</dbReference>
<reference evidence="1 2" key="1">
    <citation type="submission" date="2020-06" db="EMBL/GenBank/DDBJ databases">
        <title>Actinomadura xiongansis sp. nov., isolated from soil of Baiyangdian.</title>
        <authorList>
            <person name="Zhang X."/>
        </authorList>
    </citation>
    <scope>NUCLEOTIDE SEQUENCE [LARGE SCALE GENOMIC DNA]</scope>
    <source>
        <strain evidence="1 2">HBUM206468</strain>
    </source>
</reference>
<comment type="caution">
    <text evidence="1">The sequence shown here is derived from an EMBL/GenBank/DDBJ whole genome shotgun (WGS) entry which is preliminary data.</text>
</comment>
<evidence type="ECO:0000313" key="1">
    <source>
        <dbReference type="EMBL" id="MBC6468020.1"/>
    </source>
</evidence>
<dbReference type="RefSeq" id="WP_187245023.1">
    <property type="nucleotide sequence ID" value="NZ_BAAAOK010000037.1"/>
</dbReference>
<proteinExistence type="predicted"/>
<gene>
    <name evidence="1" type="ORF">HKK74_21340</name>
</gene>
<dbReference type="EMBL" id="JABVEC010000016">
    <property type="protein sequence ID" value="MBC6468020.1"/>
    <property type="molecule type" value="Genomic_DNA"/>
</dbReference>
<keyword evidence="2" id="KW-1185">Reference proteome</keyword>
<name>A0ABR7LT36_9ACTN</name>
<protein>
    <submittedName>
        <fullName evidence="1">Uncharacterized protein</fullName>
    </submittedName>
</protein>